<comment type="caution">
    <text evidence="1">The sequence shown here is derived from an EMBL/GenBank/DDBJ whole genome shotgun (WGS) entry which is preliminary data.</text>
</comment>
<dbReference type="AlphaFoldDB" id="A0A327NHL8"/>
<sequence>MEQPELISTLDALIKSNTSNERNRSNIASEIAKAYIKKTKATIPLAIIEALDQNYHKEGLQAWPDMPARS</sequence>
<protein>
    <submittedName>
        <fullName evidence="1">Uncharacterized protein</fullName>
    </submittedName>
</protein>
<reference evidence="1 2" key="1">
    <citation type="submission" date="2018-06" db="EMBL/GenBank/DDBJ databases">
        <title>Spirosoma sp. HMF3257 Genome sequencing and assembly.</title>
        <authorList>
            <person name="Kang H."/>
            <person name="Cha I."/>
            <person name="Kim H."/>
            <person name="Kang J."/>
            <person name="Joh K."/>
        </authorList>
    </citation>
    <scope>NUCLEOTIDE SEQUENCE [LARGE SCALE GENOMIC DNA]</scope>
    <source>
        <strain evidence="1 2">HMF3257</strain>
    </source>
</reference>
<evidence type="ECO:0000313" key="2">
    <source>
        <dbReference type="Proteomes" id="UP000249016"/>
    </source>
</evidence>
<dbReference type="Proteomes" id="UP000249016">
    <property type="component" value="Unassembled WGS sequence"/>
</dbReference>
<proteinExistence type="predicted"/>
<dbReference type="EMBL" id="QLII01000001">
    <property type="protein sequence ID" value="RAI74667.1"/>
    <property type="molecule type" value="Genomic_DNA"/>
</dbReference>
<evidence type="ECO:0000313" key="1">
    <source>
        <dbReference type="EMBL" id="RAI74667.1"/>
    </source>
</evidence>
<gene>
    <name evidence="1" type="ORF">HMF3257_11075</name>
</gene>
<name>A0A327NHL8_9BACT</name>
<organism evidence="1 2">
    <name type="scientific">Spirosoma telluris</name>
    <dbReference type="NCBI Taxonomy" id="2183553"/>
    <lineage>
        <taxon>Bacteria</taxon>
        <taxon>Pseudomonadati</taxon>
        <taxon>Bacteroidota</taxon>
        <taxon>Cytophagia</taxon>
        <taxon>Cytophagales</taxon>
        <taxon>Cytophagaceae</taxon>
        <taxon>Spirosoma</taxon>
    </lineage>
</organism>
<keyword evidence="2" id="KW-1185">Reference proteome</keyword>
<dbReference type="RefSeq" id="WP_111342159.1">
    <property type="nucleotide sequence ID" value="NZ_QLII01000001.1"/>
</dbReference>
<accession>A0A327NHL8</accession>